<feature type="domain" description="SLC12A transporter C-terminal" evidence="8">
    <location>
        <begin position="993"/>
        <end position="1071"/>
    </location>
</feature>
<evidence type="ECO:0000259" key="8">
    <source>
        <dbReference type="Pfam" id="PF03522"/>
    </source>
</evidence>
<feature type="region of interest" description="Disordered" evidence="5">
    <location>
        <begin position="106"/>
        <end position="131"/>
    </location>
</feature>
<dbReference type="InterPro" id="IPR004842">
    <property type="entry name" value="SLC12A_fam"/>
</dbReference>
<keyword evidence="10" id="KW-1185">Reference proteome</keyword>
<proteinExistence type="predicted"/>
<dbReference type="InterPro" id="IPR004841">
    <property type="entry name" value="AA-permease/SLC12A_dom"/>
</dbReference>
<sequence length="1334" mass="144656">MHDDDEYDDDDDFFSPPPMMMQNKRMESMNLEDGRHHGGGGGGGLRRISLPIYSAHGIVTKEQKSLRRVSTSAAEIQQQQQQHSNNKQRQRRTRSVQLKNGLIHEEEETQQQQQQQDDDGDALPSPPGKKHDDQHLLGMIHGVYVPVLENMWGVLIFLRFFYIVGNAGVFETLGIVAISFFAALLTTFSLSAIATNGPIDHGGAYFIISRAVGPRVGAAIGLVYFLGVSLLAVLEALGAVEMLLFTAPVLSFTSANRAWGSIFIALLFTMVYAGVRMVAKFGILFAIIVVLTLISYYVGLGVAPNARAPCEVTGLQWSTLQGNLYPAYNTEQSFATMLTLFFPCFTGFLSGANRSMSLKDPTKAIPRGTIAAVVTSLVVYTSFFMLWASVAPRQYLTWGSTTRNDLWPGSQGRYPEGTTRADVCPNLSEDSLAFAPAPGGDFVDVFDDAYFGVRRLARRLLASAGSSDSLYVITDIVWPLPIVTQIGVIIASLAQAMQCLVVSPRMLQAIAQDGTIPVLKPLRVMGGKFNDEPRRALICTGIICLLGVQIGKLDPVAPMLSVCFLVCYSALNLSTAIHSYTHSPDWRPTFPIRHWSVSMLGFLLCAALAFVINWMYSLILMFAVLVISVYVAWCDVAVSWGTGFGGLQLKLALRWATHRQHQLHTTGTHISQWRPQLLIIRRPDETRTALRKQRLLEVAYQLKHGGGLTCLASIMEGDATDPDSRAMLAKVKRNLERELYLIREEETSSYSPFVRSGPKNDNNYNGGGGNDDGDGDDDDERRRTTHRVVDMTTMSDDAAPSSCCDDDDDDMKDVEEERRRTCCHRPSWCSWCNFDIRHCCRAWLQRSRTGVRKTIQMGGGKKQRVVKIAGFVQAVIVADWRVGLTAALQAIGLGALEPNMVLTSLSTTAAASSGGGGGGGGNGDGGDHTPSSGGADGKIHLGSLLRISANVGKVACVVHSLGAWPTNARQLSEEWKTSRRDTSGDDDGVGPSSETIDVWWVNHDGGLLLLLAHLLRRDNVWRKCKLRVFCIVNAVTDPEQNDAFTNAMKKELDDSRIKADTVTVVSLAREECFAILHDVDRASSCVSEFGSDDDDEDYQRLGTINEMMIPTAAAAAADESGGGGGGGGAQPTNRESCVSITTSRGGGGGGGGDTQRRVTSTAVNLNLLSSCRTMRDTSLSRRMSTLLRTLIAQSSARQRSSSSTGEARTTTCDDAAPSSPIDDSDDAGVSGGDGDGDNDAHVPFHVQATTLHQAIQRHSRRASLVLINLPGPSMALRDDPTGSSSSPPQSDAKETDLAYVQFMETVVGMGTGQQPLRRAMLVHGTGQEHISNIL</sequence>
<feature type="compositionally biased region" description="Gly residues" evidence="5">
    <location>
        <begin position="1144"/>
        <end position="1153"/>
    </location>
</feature>
<feature type="compositionally biased region" description="Basic and acidic residues" evidence="5">
    <location>
        <begin position="971"/>
        <end position="983"/>
    </location>
</feature>
<feature type="transmembrane region" description="Helical" evidence="6">
    <location>
        <begin position="173"/>
        <end position="195"/>
    </location>
</feature>
<comment type="subcellular location">
    <subcellularLocation>
        <location evidence="1">Membrane</location>
        <topology evidence="1">Multi-pass membrane protein</topology>
    </subcellularLocation>
</comment>
<keyword evidence="4 6" id="KW-0472">Membrane</keyword>
<dbReference type="PANTHER" id="PTHR11827">
    <property type="entry name" value="SOLUTE CARRIER FAMILY 12, CATION COTRANSPORTERS"/>
    <property type="match status" value="1"/>
</dbReference>
<dbReference type="Proteomes" id="UP000660262">
    <property type="component" value="Unassembled WGS sequence"/>
</dbReference>
<feature type="region of interest" description="Disordered" evidence="5">
    <location>
        <begin position="911"/>
        <end position="933"/>
    </location>
</feature>
<feature type="transmembrane region" description="Helical" evidence="6">
    <location>
        <begin position="559"/>
        <end position="580"/>
    </location>
</feature>
<comment type="caution">
    <text evidence="9">The sequence shown here is derived from an EMBL/GenBank/DDBJ whole genome shotgun (WGS) entry which is preliminary data.</text>
</comment>
<feature type="compositionally biased region" description="Low complexity" evidence="5">
    <location>
        <begin position="1190"/>
        <end position="1203"/>
    </location>
</feature>
<feature type="transmembrane region" description="Helical" evidence="6">
    <location>
        <begin position="258"/>
        <end position="275"/>
    </location>
</feature>
<dbReference type="GO" id="GO:0015377">
    <property type="term" value="F:chloride:monoatomic cation symporter activity"/>
    <property type="evidence" value="ECO:0007669"/>
    <property type="project" value="InterPro"/>
</dbReference>
<gene>
    <name evidence="9" type="ORF">PPROV_000815400</name>
</gene>
<feature type="compositionally biased region" description="Basic and acidic residues" evidence="5">
    <location>
        <begin position="24"/>
        <end position="36"/>
    </location>
</feature>
<dbReference type="OrthoDB" id="1871016at2759"/>
<keyword evidence="3 6" id="KW-1133">Transmembrane helix</keyword>
<evidence type="ECO:0000313" key="9">
    <source>
        <dbReference type="EMBL" id="GHP09419.1"/>
    </source>
</evidence>
<evidence type="ECO:0000259" key="7">
    <source>
        <dbReference type="Pfam" id="PF00324"/>
    </source>
</evidence>
<dbReference type="Pfam" id="PF00324">
    <property type="entry name" value="AA_permease"/>
    <property type="match status" value="1"/>
</dbReference>
<feature type="region of interest" description="Disordered" evidence="5">
    <location>
        <begin position="969"/>
        <end position="990"/>
    </location>
</feature>
<evidence type="ECO:0008006" key="11">
    <source>
        <dbReference type="Google" id="ProtNLM"/>
    </source>
</evidence>
<dbReference type="GO" id="GO:0016020">
    <property type="term" value="C:membrane"/>
    <property type="evidence" value="ECO:0007669"/>
    <property type="project" value="UniProtKB-SubCell"/>
</dbReference>
<keyword evidence="2 6" id="KW-0812">Transmembrane</keyword>
<feature type="region of interest" description="Disordered" evidence="5">
    <location>
        <begin position="1190"/>
        <end position="1242"/>
    </location>
</feature>
<feature type="compositionally biased region" description="Gly residues" evidence="5">
    <location>
        <begin position="913"/>
        <end position="924"/>
    </location>
</feature>
<evidence type="ECO:0000256" key="2">
    <source>
        <dbReference type="ARBA" id="ARBA00022692"/>
    </source>
</evidence>
<feature type="compositionally biased region" description="Polar residues" evidence="5">
    <location>
        <begin position="1130"/>
        <end position="1143"/>
    </location>
</feature>
<feature type="region of interest" description="Disordered" evidence="5">
    <location>
        <begin position="750"/>
        <end position="781"/>
    </location>
</feature>
<evidence type="ECO:0000256" key="5">
    <source>
        <dbReference type="SAM" id="MobiDB-lite"/>
    </source>
</evidence>
<evidence type="ECO:0000313" key="10">
    <source>
        <dbReference type="Proteomes" id="UP000660262"/>
    </source>
</evidence>
<feature type="region of interest" description="Disordered" evidence="5">
    <location>
        <begin position="1273"/>
        <end position="1293"/>
    </location>
</feature>
<evidence type="ECO:0000256" key="3">
    <source>
        <dbReference type="ARBA" id="ARBA00022989"/>
    </source>
</evidence>
<accession>A0A830HX08</accession>
<dbReference type="EMBL" id="BNJQ01000024">
    <property type="protein sequence ID" value="GHP09419.1"/>
    <property type="molecule type" value="Genomic_DNA"/>
</dbReference>
<feature type="region of interest" description="Disordered" evidence="5">
    <location>
        <begin position="1115"/>
        <end position="1156"/>
    </location>
</feature>
<feature type="region of interest" description="Disordered" evidence="5">
    <location>
        <begin position="64"/>
        <end position="93"/>
    </location>
</feature>
<feature type="compositionally biased region" description="Gly residues" evidence="5">
    <location>
        <begin position="1120"/>
        <end position="1129"/>
    </location>
</feature>
<feature type="transmembrane region" description="Helical" evidence="6">
    <location>
        <begin position="476"/>
        <end position="496"/>
    </location>
</feature>
<evidence type="ECO:0000256" key="1">
    <source>
        <dbReference type="ARBA" id="ARBA00004141"/>
    </source>
</evidence>
<feature type="transmembrane region" description="Helical" evidence="6">
    <location>
        <begin position="334"/>
        <end position="352"/>
    </location>
</feature>
<organism evidence="9 10">
    <name type="scientific">Pycnococcus provasolii</name>
    <dbReference type="NCBI Taxonomy" id="41880"/>
    <lineage>
        <taxon>Eukaryota</taxon>
        <taxon>Viridiplantae</taxon>
        <taxon>Chlorophyta</taxon>
        <taxon>Pseudoscourfieldiophyceae</taxon>
        <taxon>Pseudoscourfieldiales</taxon>
        <taxon>Pycnococcaceae</taxon>
        <taxon>Pycnococcus</taxon>
    </lineage>
</organism>
<feature type="transmembrane region" description="Helical" evidence="6">
    <location>
        <begin position="600"/>
        <end position="633"/>
    </location>
</feature>
<feature type="region of interest" description="Disordered" evidence="5">
    <location>
        <begin position="1"/>
        <end position="48"/>
    </location>
</feature>
<name>A0A830HX08_9CHLO</name>
<dbReference type="Pfam" id="PF03522">
    <property type="entry name" value="SLC12"/>
    <property type="match status" value="1"/>
</dbReference>
<reference evidence="9" key="1">
    <citation type="submission" date="2020-10" db="EMBL/GenBank/DDBJ databases">
        <title>Unveiling of a novel bifunctional photoreceptor, Dualchrome1, isolated from a cosmopolitan green alga.</title>
        <authorList>
            <person name="Suzuki S."/>
            <person name="Kawachi M."/>
        </authorList>
    </citation>
    <scope>NUCLEOTIDE SEQUENCE</scope>
    <source>
        <strain evidence="9">NIES 2893</strain>
    </source>
</reference>
<feature type="transmembrane region" description="Helical" evidence="6">
    <location>
        <begin position="216"/>
        <end position="238"/>
    </location>
</feature>
<evidence type="ECO:0000256" key="4">
    <source>
        <dbReference type="ARBA" id="ARBA00023136"/>
    </source>
</evidence>
<evidence type="ECO:0000256" key="6">
    <source>
        <dbReference type="SAM" id="Phobius"/>
    </source>
</evidence>
<feature type="domain" description="Amino acid permease/ SLC12A" evidence="7">
    <location>
        <begin position="144"/>
        <end position="642"/>
    </location>
</feature>
<dbReference type="Gene3D" id="1.20.1740.10">
    <property type="entry name" value="Amino acid/polyamine transporter I"/>
    <property type="match status" value="1"/>
</dbReference>
<feature type="compositionally biased region" description="Acidic residues" evidence="5">
    <location>
        <begin position="1"/>
        <end position="13"/>
    </location>
</feature>
<feature type="transmembrane region" description="Helical" evidence="6">
    <location>
        <begin position="364"/>
        <end position="388"/>
    </location>
</feature>
<protein>
    <recommendedName>
        <fullName evidence="11">Amino acid permease/ SLC12A domain-containing protein</fullName>
    </recommendedName>
</protein>
<dbReference type="PANTHER" id="PTHR11827:SF72">
    <property type="entry name" value="GH08340P"/>
    <property type="match status" value="1"/>
</dbReference>
<feature type="transmembrane region" description="Helical" evidence="6">
    <location>
        <begin position="136"/>
        <end position="161"/>
    </location>
</feature>
<dbReference type="InterPro" id="IPR018491">
    <property type="entry name" value="SLC12_C"/>
</dbReference>
<feature type="transmembrane region" description="Helical" evidence="6">
    <location>
        <begin position="282"/>
        <end position="299"/>
    </location>
</feature>